<dbReference type="Pfam" id="PF14030">
    <property type="entry name" value="DUF4245"/>
    <property type="match status" value="1"/>
</dbReference>
<evidence type="ECO:0000256" key="1">
    <source>
        <dbReference type="SAM" id="MobiDB-lite"/>
    </source>
</evidence>
<dbReference type="Proteomes" id="UP000292507">
    <property type="component" value="Unassembled WGS sequence"/>
</dbReference>
<evidence type="ECO:0000256" key="2">
    <source>
        <dbReference type="SAM" id="Phobius"/>
    </source>
</evidence>
<organism evidence="3 4">
    <name type="scientific">Blastococcus saxobsidens</name>
    <dbReference type="NCBI Taxonomy" id="138336"/>
    <lineage>
        <taxon>Bacteria</taxon>
        <taxon>Bacillati</taxon>
        <taxon>Actinomycetota</taxon>
        <taxon>Actinomycetes</taxon>
        <taxon>Geodermatophilales</taxon>
        <taxon>Geodermatophilaceae</taxon>
        <taxon>Blastococcus</taxon>
    </lineage>
</organism>
<feature type="region of interest" description="Disordered" evidence="1">
    <location>
        <begin position="1"/>
        <end position="41"/>
    </location>
</feature>
<evidence type="ECO:0000313" key="4">
    <source>
        <dbReference type="Proteomes" id="UP000292507"/>
    </source>
</evidence>
<keyword evidence="2" id="KW-1133">Transmembrane helix</keyword>
<reference evidence="3 4" key="1">
    <citation type="submission" date="2019-02" db="EMBL/GenBank/DDBJ databases">
        <title>Sequencing the genomes of 1000 actinobacteria strains.</title>
        <authorList>
            <person name="Klenk H.-P."/>
        </authorList>
    </citation>
    <scope>NUCLEOTIDE SEQUENCE [LARGE SCALE GENOMIC DNA]</scope>
    <source>
        <strain evidence="3 4">DSM 44509</strain>
    </source>
</reference>
<keyword evidence="2" id="KW-0812">Transmembrane</keyword>
<feature type="transmembrane region" description="Helical" evidence="2">
    <location>
        <begin position="56"/>
        <end position="75"/>
    </location>
</feature>
<accession>A0A4Q7YDX1</accession>
<protein>
    <submittedName>
        <fullName evidence="3">Uncharacterized protein DUF4245</fullName>
    </submittedName>
</protein>
<evidence type="ECO:0000313" key="3">
    <source>
        <dbReference type="EMBL" id="RZU34561.1"/>
    </source>
</evidence>
<name>A0A4Q7YDX1_9ACTN</name>
<dbReference type="InterPro" id="IPR025339">
    <property type="entry name" value="DUF4245"/>
</dbReference>
<proteinExistence type="predicted"/>
<keyword evidence="2" id="KW-0472">Membrane</keyword>
<gene>
    <name evidence="3" type="ORF">BKA19_4333</name>
</gene>
<keyword evidence="4" id="KW-1185">Reference proteome</keyword>
<dbReference type="AlphaFoldDB" id="A0A4Q7YDX1"/>
<sequence length="222" mass="22742">MGGEAGEIACDPRGMTGIGPTSQRPQLPDEAAGSDQLPPAPSAVERANRLSAANMLRSLLPLVLICLAVVGWAAFRQNSVDPVREIDPTSTIRAADARAGYTLLVPTGLDEGYRPTSASTDVGSTPEGGPVALEIGYVTPSEAYAGFVVSDFADADPVVEVLEGATEEGSVVLGGEEWTRSTTGRGETALSRVADGVTVVVSGSAPDEELETVAAAVRPYSG</sequence>
<comment type="caution">
    <text evidence="3">The sequence shown here is derived from an EMBL/GenBank/DDBJ whole genome shotgun (WGS) entry which is preliminary data.</text>
</comment>
<dbReference type="EMBL" id="SHKV01000001">
    <property type="protein sequence ID" value="RZU34561.1"/>
    <property type="molecule type" value="Genomic_DNA"/>
</dbReference>